<sequence length="128" mass="14396">MPMAITTRAQRQQRRYEALQLISCGVPPTDAASQLTVKWGCSRRTSLRDIESVHSELANALDSVELQQMMGWLATQYQRLAAKAERDGQYASAVGALNALRAMVVQPQLDAQFAAHFRGRFTHQTHRR</sequence>
<dbReference type="Proteomes" id="UP000001422">
    <property type="component" value="Chromosome"/>
</dbReference>
<evidence type="ECO:0000313" key="2">
    <source>
        <dbReference type="Proteomes" id="UP000001422"/>
    </source>
</evidence>
<protein>
    <submittedName>
        <fullName evidence="1">Uncharacterized protein</fullName>
    </submittedName>
</protein>
<keyword evidence="2" id="KW-1185">Reference proteome</keyword>
<accession>Q7U5Y3</accession>
<dbReference type="KEGG" id="syw:SYNW1558"/>
<name>Q7U5Y3_PARMW</name>
<evidence type="ECO:0000313" key="1">
    <source>
        <dbReference type="EMBL" id="CAE08073.1"/>
    </source>
</evidence>
<reference evidence="1 2" key="1">
    <citation type="journal article" date="2003" name="Nature">
        <title>The genome of a motile marine Synechococcus.</title>
        <authorList>
            <person name="Palenik B."/>
            <person name="Brahamsha B."/>
            <person name="Larimer F."/>
            <person name="Land M."/>
            <person name="Hauser L."/>
            <person name="Chain P."/>
            <person name="Lamerdin J."/>
            <person name="Regala W."/>
            <person name="Allen E.A."/>
            <person name="McCarren J."/>
            <person name="Paulsen I."/>
            <person name="Dufresne A."/>
            <person name="Partensky F."/>
            <person name="Webb E."/>
            <person name="Waterbury J."/>
        </authorList>
    </citation>
    <scope>NUCLEOTIDE SEQUENCE [LARGE SCALE GENOMIC DNA]</scope>
    <source>
        <strain evidence="1 2">WH8102</strain>
    </source>
</reference>
<dbReference type="eggNOG" id="ENOG50315SZ">
    <property type="taxonomic scope" value="Bacteria"/>
</dbReference>
<organism evidence="1 2">
    <name type="scientific">Parasynechococcus marenigrum (strain WH8102)</name>
    <dbReference type="NCBI Taxonomy" id="84588"/>
    <lineage>
        <taxon>Bacteria</taxon>
        <taxon>Bacillati</taxon>
        <taxon>Cyanobacteriota</taxon>
        <taxon>Cyanophyceae</taxon>
        <taxon>Synechococcales</taxon>
        <taxon>Prochlorococcaceae</taxon>
        <taxon>Parasynechococcus</taxon>
        <taxon>Parasynechococcus marenigrum</taxon>
    </lineage>
</organism>
<gene>
    <name evidence="1" type="ordered locus">SYNW1558</name>
</gene>
<proteinExistence type="predicted"/>
<dbReference type="HOGENOM" id="CLU_1980500_0_0_3"/>
<dbReference type="EMBL" id="BX569693">
    <property type="protein sequence ID" value="CAE08073.1"/>
    <property type="molecule type" value="Genomic_DNA"/>
</dbReference>
<dbReference type="AlphaFoldDB" id="Q7U5Y3"/>